<organism evidence="3 4">
    <name type="scientific">Parasediminibacterium paludis</name>
    <dbReference type="NCBI Taxonomy" id="908966"/>
    <lineage>
        <taxon>Bacteria</taxon>
        <taxon>Pseudomonadati</taxon>
        <taxon>Bacteroidota</taxon>
        <taxon>Chitinophagia</taxon>
        <taxon>Chitinophagales</taxon>
        <taxon>Chitinophagaceae</taxon>
        <taxon>Parasediminibacterium</taxon>
    </lineage>
</organism>
<evidence type="ECO:0000313" key="4">
    <source>
        <dbReference type="Proteomes" id="UP001595906"/>
    </source>
</evidence>
<keyword evidence="4" id="KW-1185">Reference proteome</keyword>
<feature type="compositionally biased region" description="Polar residues" evidence="1">
    <location>
        <begin position="721"/>
        <end position="732"/>
    </location>
</feature>
<gene>
    <name evidence="3" type="ORF">ACFOW1_02265</name>
</gene>
<feature type="compositionally biased region" description="Low complexity" evidence="1">
    <location>
        <begin position="747"/>
        <end position="763"/>
    </location>
</feature>
<accession>A0ABV8PVJ7</accession>
<feature type="compositionally biased region" description="Low complexity" evidence="1">
    <location>
        <begin position="702"/>
        <end position="717"/>
    </location>
</feature>
<dbReference type="Proteomes" id="UP001595906">
    <property type="component" value="Unassembled WGS sequence"/>
</dbReference>
<dbReference type="EMBL" id="JBHSDC010000002">
    <property type="protein sequence ID" value="MFC4230696.1"/>
    <property type="molecule type" value="Genomic_DNA"/>
</dbReference>
<comment type="caution">
    <text evidence="3">The sequence shown here is derived from an EMBL/GenBank/DDBJ whole genome shotgun (WGS) entry which is preliminary data.</text>
</comment>
<evidence type="ECO:0008006" key="5">
    <source>
        <dbReference type="Google" id="ProtNLM"/>
    </source>
</evidence>
<proteinExistence type="predicted"/>
<feature type="compositionally biased region" description="Basic and acidic residues" evidence="1">
    <location>
        <begin position="733"/>
        <end position="744"/>
    </location>
</feature>
<dbReference type="RefSeq" id="WP_379012044.1">
    <property type="nucleotide sequence ID" value="NZ_JBHSDC010000002.1"/>
</dbReference>
<feature type="region of interest" description="Disordered" evidence="1">
    <location>
        <begin position="623"/>
        <end position="679"/>
    </location>
</feature>
<keyword evidence="2" id="KW-0732">Signal</keyword>
<reference evidence="4" key="1">
    <citation type="journal article" date="2019" name="Int. J. Syst. Evol. Microbiol.">
        <title>The Global Catalogue of Microorganisms (GCM) 10K type strain sequencing project: providing services to taxonomists for standard genome sequencing and annotation.</title>
        <authorList>
            <consortium name="The Broad Institute Genomics Platform"/>
            <consortium name="The Broad Institute Genome Sequencing Center for Infectious Disease"/>
            <person name="Wu L."/>
            <person name="Ma J."/>
        </authorList>
    </citation>
    <scope>NUCLEOTIDE SEQUENCE [LARGE SCALE GENOMIC DNA]</scope>
    <source>
        <strain evidence="4">CECT 8010</strain>
    </source>
</reference>
<evidence type="ECO:0000256" key="2">
    <source>
        <dbReference type="SAM" id="SignalP"/>
    </source>
</evidence>
<feature type="chain" id="PRO_5045062387" description="Carbohydrate-binding family V/XII" evidence="2">
    <location>
        <begin position="25"/>
        <end position="772"/>
    </location>
</feature>
<name>A0ABV8PVJ7_9BACT</name>
<evidence type="ECO:0000256" key="1">
    <source>
        <dbReference type="SAM" id="MobiDB-lite"/>
    </source>
</evidence>
<evidence type="ECO:0000313" key="3">
    <source>
        <dbReference type="EMBL" id="MFC4230696.1"/>
    </source>
</evidence>
<protein>
    <recommendedName>
        <fullName evidence="5">Carbohydrate-binding family V/XII</fullName>
    </recommendedName>
</protein>
<sequence>MQSVRNKALKMILAFLGMGIIANAQSEWPKEIPLDNGGRITIYQPQPESLKGNLLSARAAVSIAKSATDEPTFGAIWFDATLQTDKDNRTATLESMNVKEAKFPGIQDQQQLLQYTQTLQGQIPNWNLRFPLDELLTSIQQTQQLNDPNLKNDAPSIIYRTRPSTLVIIDGEPKLQLDQELNMQKVVNSPSIIVQNPDDNLFYLYGGGLWYSSNNILNGWNYVKYLPTRIQQVDAQIQQKQKDGDENNVANKPTTPTDVIVSTQPAELIQTEGEPTYQSIAGTSLLYANNSLNDIFKDINTQKNYILVSGRWYTSNTLNGGWTYVPADKLPADFAKIPEGSEKDGVLSSVAGTNAANEALMDAQIPQTAKIDRHTATTNVTYDGNPQFSPIRGTNMAVAENSSITVLRSNGQYFAVDNGTWYVSNNPNGPWQVSTTRPEEVNNIPPDNIAYNTKYVYVYDYTPDYVYTGYTPGYLGCYIYGPTVVWGTGWYYRPWYRHYYYPRAYTWGFGMSYNPWSGWNIGFNVGYSLGWHYYDSNPYWGGWFGPRAYHPPYRPWGFNGGYYGGRNVVLSRPNVVINRPITIYNNYTRINNVNVYANRNHSINLYNRVNGAQTSDIRRIPGNAYVNNPNNGRAANNNPNDYRIESRPASNGNFNNNRFNNNNINQPSMGINNRPFAQPAQQVNGNNIATDRQGNVFRRDNNGWQQNSGNGGNNNQWRPAPSTQIPDLNRVQQQRERSSMRENNFRAAQPQAPAQAPRSSGNNNNGGGRRRG</sequence>
<feature type="compositionally biased region" description="Low complexity" evidence="1">
    <location>
        <begin position="651"/>
        <end position="665"/>
    </location>
</feature>
<feature type="signal peptide" evidence="2">
    <location>
        <begin position="1"/>
        <end position="24"/>
    </location>
</feature>
<feature type="compositionally biased region" description="Low complexity" evidence="1">
    <location>
        <begin position="627"/>
        <end position="640"/>
    </location>
</feature>
<feature type="region of interest" description="Disordered" evidence="1">
    <location>
        <begin position="697"/>
        <end position="772"/>
    </location>
</feature>